<dbReference type="GO" id="GO:0007224">
    <property type="term" value="P:smoothened signaling pathway"/>
    <property type="evidence" value="ECO:0007669"/>
    <property type="project" value="TreeGrafter"/>
</dbReference>
<comment type="caution">
    <text evidence="3">The sequence shown here is derived from an EMBL/GenBank/DDBJ whole genome shotgun (WGS) entry which is preliminary data.</text>
</comment>
<dbReference type="Proteomes" id="UP001485043">
    <property type="component" value="Unassembled WGS sequence"/>
</dbReference>
<dbReference type="GO" id="GO:0071539">
    <property type="term" value="P:protein localization to centrosome"/>
    <property type="evidence" value="ECO:0007669"/>
    <property type="project" value="TreeGrafter"/>
</dbReference>
<feature type="region of interest" description="Disordered" evidence="1">
    <location>
        <begin position="328"/>
        <end position="350"/>
    </location>
</feature>
<dbReference type="AlphaFoldDB" id="A0AAW1S1Y1"/>
<dbReference type="Pfam" id="PF15253">
    <property type="entry name" value="STIL_N"/>
    <property type="match status" value="1"/>
</dbReference>
<evidence type="ECO:0000313" key="3">
    <source>
        <dbReference type="EMBL" id="KAK9839582.1"/>
    </source>
</evidence>
<dbReference type="GO" id="GO:0007052">
    <property type="term" value="P:mitotic spindle organization"/>
    <property type="evidence" value="ECO:0007669"/>
    <property type="project" value="TreeGrafter"/>
</dbReference>
<dbReference type="EMBL" id="JALJOV010001846">
    <property type="protein sequence ID" value="KAK9839582.1"/>
    <property type="molecule type" value="Genomic_DNA"/>
</dbReference>
<dbReference type="InterPro" id="IPR026123">
    <property type="entry name" value="STIL"/>
</dbReference>
<evidence type="ECO:0000313" key="4">
    <source>
        <dbReference type="Proteomes" id="UP001485043"/>
    </source>
</evidence>
<feature type="domain" description="STIL N-terminal" evidence="2">
    <location>
        <begin position="246"/>
        <end position="323"/>
    </location>
</feature>
<dbReference type="GO" id="GO:0005815">
    <property type="term" value="C:microtubule organizing center"/>
    <property type="evidence" value="ECO:0007669"/>
    <property type="project" value="TreeGrafter"/>
</dbReference>
<organism evidence="3 4">
    <name type="scientific">Apatococcus fuscideae</name>
    <dbReference type="NCBI Taxonomy" id="2026836"/>
    <lineage>
        <taxon>Eukaryota</taxon>
        <taxon>Viridiplantae</taxon>
        <taxon>Chlorophyta</taxon>
        <taxon>core chlorophytes</taxon>
        <taxon>Trebouxiophyceae</taxon>
        <taxon>Chlorellales</taxon>
        <taxon>Chlorellaceae</taxon>
        <taxon>Apatococcus</taxon>
    </lineage>
</organism>
<dbReference type="InterPro" id="IPR057731">
    <property type="entry name" value="STIL_N"/>
</dbReference>
<dbReference type="GO" id="GO:0031023">
    <property type="term" value="P:microtubule organizing center organization"/>
    <property type="evidence" value="ECO:0007669"/>
    <property type="project" value="TreeGrafter"/>
</dbReference>
<gene>
    <name evidence="3" type="ORF">WJX84_011274</name>
</gene>
<dbReference type="PANTHER" id="PTHR15128:SF0">
    <property type="entry name" value="SCL-INTERRUPTING LOCUS PROTEIN"/>
    <property type="match status" value="1"/>
</dbReference>
<proteinExistence type="predicted"/>
<keyword evidence="4" id="KW-1185">Reference proteome</keyword>
<sequence length="382" mass="41443">MSLSANEVRVSAFFPPVDKSSAHHGLLLPDGVEPTRSMPALEGFNLSALHEPPSPVGFLQPVSRGWRFPSSRRYLWDRSAAAATFLLELEEFLPMLEITCHQTSEHDDLDLHCRGLTFMERMPQLQEGLEIHGVGYCPMNLASTSDVKSSANRLRNTFKASCNLRGHILAGPMLQVSVGHCGRSQAARLEGLAMLPGVTLRITPLLTKRICPVPLALHLAQISARPHSNHQQARPSTGHQPGPTLRQNGILTLDQARNLLPILVSDPMAYLVPSVGIWLSGVTGPDDPAVWAAAISFLATSQLQEKLLTPDKAFLVLLYTAEQAVDESTPRAGPLPTPHASPVPHQGHAHQLDLTPFKSTGAAAVTVKHIKALLSSWNQLTD</sequence>
<name>A0AAW1S1Y1_9CHLO</name>
<dbReference type="PANTHER" id="PTHR15128">
    <property type="entry name" value="TAL1 SCL INTERRUPTING LOCUS"/>
    <property type="match status" value="1"/>
</dbReference>
<reference evidence="3 4" key="1">
    <citation type="journal article" date="2024" name="Nat. Commun.">
        <title>Phylogenomics reveals the evolutionary origins of lichenization in chlorophyte algae.</title>
        <authorList>
            <person name="Puginier C."/>
            <person name="Libourel C."/>
            <person name="Otte J."/>
            <person name="Skaloud P."/>
            <person name="Haon M."/>
            <person name="Grisel S."/>
            <person name="Petersen M."/>
            <person name="Berrin J.G."/>
            <person name="Delaux P.M."/>
            <person name="Dal Grande F."/>
            <person name="Keller J."/>
        </authorList>
    </citation>
    <scope>NUCLEOTIDE SEQUENCE [LARGE SCALE GENOMIC DNA]</scope>
    <source>
        <strain evidence="3 4">SAG 2523</strain>
    </source>
</reference>
<feature type="compositionally biased region" description="Polar residues" evidence="1">
    <location>
        <begin position="229"/>
        <end position="247"/>
    </location>
</feature>
<protein>
    <recommendedName>
        <fullName evidence="2">STIL N-terminal domain-containing protein</fullName>
    </recommendedName>
</protein>
<evidence type="ECO:0000259" key="2">
    <source>
        <dbReference type="Pfam" id="PF15253"/>
    </source>
</evidence>
<evidence type="ECO:0000256" key="1">
    <source>
        <dbReference type="SAM" id="MobiDB-lite"/>
    </source>
</evidence>
<feature type="region of interest" description="Disordered" evidence="1">
    <location>
        <begin position="226"/>
        <end position="247"/>
    </location>
</feature>
<accession>A0AAW1S1Y1</accession>